<dbReference type="GO" id="GO:0016746">
    <property type="term" value="F:acyltransferase activity"/>
    <property type="evidence" value="ECO:0007669"/>
    <property type="project" value="UniProtKB-KW"/>
</dbReference>
<dbReference type="EMBL" id="RKHY01000001">
    <property type="protein sequence ID" value="ROS40791.1"/>
    <property type="molecule type" value="Genomic_DNA"/>
</dbReference>
<dbReference type="RefSeq" id="WP_123684207.1">
    <property type="nucleotide sequence ID" value="NZ_RKHY01000001.1"/>
</dbReference>
<evidence type="ECO:0000259" key="1">
    <source>
        <dbReference type="Pfam" id="PF17836"/>
    </source>
</evidence>
<gene>
    <name evidence="2" type="ORF">EDD35_3132</name>
</gene>
<reference evidence="2 3" key="1">
    <citation type="submission" date="2018-11" db="EMBL/GenBank/DDBJ databases">
        <title>Sequencing the genomes of 1000 actinobacteria strains.</title>
        <authorList>
            <person name="Klenk H.-P."/>
        </authorList>
    </citation>
    <scope>NUCLEOTIDE SEQUENCE [LARGE SCALE GENOMIC DNA]</scope>
    <source>
        <strain evidence="2 3">DSM 44348</strain>
    </source>
</reference>
<feature type="domain" description="PglD N-terminal" evidence="1">
    <location>
        <begin position="4"/>
        <end position="74"/>
    </location>
</feature>
<name>A0A3N2GVT7_9PSEU</name>
<dbReference type="AlphaFoldDB" id="A0A3N2GVT7"/>
<organism evidence="2 3">
    <name type="scientific">Amycolatopsis thermoflava</name>
    <dbReference type="NCBI Taxonomy" id="84480"/>
    <lineage>
        <taxon>Bacteria</taxon>
        <taxon>Bacillati</taxon>
        <taxon>Actinomycetota</taxon>
        <taxon>Actinomycetes</taxon>
        <taxon>Pseudonocardiales</taxon>
        <taxon>Pseudonocardiaceae</taxon>
        <taxon>Amycolatopsis</taxon>
        <taxon>Amycolatopsis methanolica group</taxon>
    </lineage>
</organism>
<keyword evidence="2" id="KW-0012">Acyltransferase</keyword>
<sequence>MSKNLVVLGAGGLARQIVGVVEDLEDINLLGLLGEPDEHSRENDTPVLGGDDVLKGLDTDYVLGVSNVLVRRKLDEFATELGKEPGIVLHPSTRVEKRVAIGPGGVFMPGVNLQEGASVGRHVLANVNVLIGHEAVVGPQVTASPHAVIGARSRIGAGTTIGIGGIVLPDVTVGEDVVIGAGAVVTKDVPPQTTVVGVPARALRPR</sequence>
<dbReference type="PANTHER" id="PTHR43300:SF7">
    <property type="entry name" value="UDP-N-ACETYLBACILLOSAMINE N-ACETYLTRANSFERASE"/>
    <property type="match status" value="1"/>
</dbReference>
<keyword evidence="2" id="KW-0808">Transferase</keyword>
<evidence type="ECO:0000313" key="3">
    <source>
        <dbReference type="Proteomes" id="UP000274843"/>
    </source>
</evidence>
<dbReference type="Gene3D" id="3.40.50.20">
    <property type="match status" value="1"/>
</dbReference>
<proteinExistence type="predicted"/>
<dbReference type="Proteomes" id="UP000274843">
    <property type="component" value="Unassembled WGS sequence"/>
</dbReference>
<accession>A0A3N2GVT7</accession>
<dbReference type="Pfam" id="PF17836">
    <property type="entry name" value="PglD_N"/>
    <property type="match status" value="1"/>
</dbReference>
<dbReference type="InterPro" id="IPR041561">
    <property type="entry name" value="PglD_N"/>
</dbReference>
<dbReference type="PANTHER" id="PTHR43300">
    <property type="entry name" value="ACETYLTRANSFERASE"/>
    <property type="match status" value="1"/>
</dbReference>
<dbReference type="GeneID" id="301844511"/>
<dbReference type="Gene3D" id="2.160.10.10">
    <property type="entry name" value="Hexapeptide repeat proteins"/>
    <property type="match status" value="1"/>
</dbReference>
<dbReference type="InterPro" id="IPR050179">
    <property type="entry name" value="Trans_hexapeptide_repeat"/>
</dbReference>
<protein>
    <submittedName>
        <fullName evidence="2">Sugar O-acyltransferase (Sialic acid O-acetyltransferase NeuD family)</fullName>
    </submittedName>
</protein>
<keyword evidence="3" id="KW-1185">Reference proteome</keyword>
<dbReference type="InterPro" id="IPR011004">
    <property type="entry name" value="Trimer_LpxA-like_sf"/>
</dbReference>
<comment type="caution">
    <text evidence="2">The sequence shown here is derived from an EMBL/GenBank/DDBJ whole genome shotgun (WGS) entry which is preliminary data.</text>
</comment>
<dbReference type="SUPFAM" id="SSF51161">
    <property type="entry name" value="Trimeric LpxA-like enzymes"/>
    <property type="match status" value="1"/>
</dbReference>
<evidence type="ECO:0000313" key="2">
    <source>
        <dbReference type="EMBL" id="ROS40791.1"/>
    </source>
</evidence>